<dbReference type="GO" id="GO:0005886">
    <property type="term" value="C:plasma membrane"/>
    <property type="evidence" value="ECO:0007669"/>
    <property type="project" value="UniProtKB-SubCell"/>
</dbReference>
<gene>
    <name evidence="10" type="ORF">H9841_10005</name>
</gene>
<dbReference type="Proteomes" id="UP000823868">
    <property type="component" value="Unassembled WGS sequence"/>
</dbReference>
<comment type="similarity">
    <text evidence="2">Belongs to the binding-protein-dependent transport system permease family. CysTW subfamily.</text>
</comment>
<protein>
    <submittedName>
        <fullName evidence="10">ABC transporter permease</fullName>
    </submittedName>
</protein>
<keyword evidence="4" id="KW-1003">Cell membrane</keyword>
<dbReference type="GO" id="GO:0055085">
    <property type="term" value="P:transmembrane transport"/>
    <property type="evidence" value="ECO:0007669"/>
    <property type="project" value="InterPro"/>
</dbReference>
<dbReference type="Gene3D" id="1.10.3720.10">
    <property type="entry name" value="MetI-like"/>
    <property type="match status" value="1"/>
</dbReference>
<dbReference type="CDD" id="cd06261">
    <property type="entry name" value="TM_PBP2"/>
    <property type="match status" value="1"/>
</dbReference>
<feature type="transmembrane region" description="Helical" evidence="8">
    <location>
        <begin position="12"/>
        <end position="33"/>
    </location>
</feature>
<feature type="transmembrane region" description="Helical" evidence="8">
    <location>
        <begin position="122"/>
        <end position="140"/>
    </location>
</feature>
<reference evidence="10" key="1">
    <citation type="journal article" date="2021" name="PeerJ">
        <title>Extensive microbial diversity within the chicken gut microbiome revealed by metagenomics and culture.</title>
        <authorList>
            <person name="Gilroy R."/>
            <person name="Ravi A."/>
            <person name="Getino M."/>
            <person name="Pursley I."/>
            <person name="Horton D.L."/>
            <person name="Alikhan N.F."/>
            <person name="Baker D."/>
            <person name="Gharbi K."/>
            <person name="Hall N."/>
            <person name="Watson M."/>
            <person name="Adriaenssens E.M."/>
            <person name="Foster-Nyarko E."/>
            <person name="Jarju S."/>
            <person name="Secka A."/>
            <person name="Antonio M."/>
            <person name="Oren A."/>
            <person name="Chaudhuri R.R."/>
            <person name="La Ragione R."/>
            <person name="Hildebrand F."/>
            <person name="Pallen M.J."/>
        </authorList>
    </citation>
    <scope>NUCLEOTIDE SEQUENCE</scope>
    <source>
        <strain evidence="10">ChiBcec16_6824</strain>
    </source>
</reference>
<keyword evidence="7 8" id="KW-0472">Membrane</keyword>
<evidence type="ECO:0000259" key="9">
    <source>
        <dbReference type="PROSITE" id="PS50928"/>
    </source>
</evidence>
<evidence type="ECO:0000256" key="6">
    <source>
        <dbReference type="ARBA" id="ARBA00022989"/>
    </source>
</evidence>
<feature type="transmembrane region" description="Helical" evidence="8">
    <location>
        <begin position="152"/>
        <end position="172"/>
    </location>
</feature>
<feature type="domain" description="ABC transmembrane type-1" evidence="9">
    <location>
        <begin position="54"/>
        <end position="271"/>
    </location>
</feature>
<accession>A0A9D1YAE7</accession>
<organism evidence="10 11">
    <name type="scientific">Candidatus Flavonifractor merdigallinarum</name>
    <dbReference type="NCBI Taxonomy" id="2838589"/>
    <lineage>
        <taxon>Bacteria</taxon>
        <taxon>Bacillati</taxon>
        <taxon>Bacillota</taxon>
        <taxon>Clostridia</taxon>
        <taxon>Eubacteriales</taxon>
        <taxon>Oscillospiraceae</taxon>
        <taxon>Flavonifractor</taxon>
    </lineage>
</organism>
<feature type="transmembrane region" description="Helical" evidence="8">
    <location>
        <begin position="89"/>
        <end position="110"/>
    </location>
</feature>
<keyword evidence="6 8" id="KW-1133">Transmembrane helix</keyword>
<evidence type="ECO:0000313" key="10">
    <source>
        <dbReference type="EMBL" id="HIY22215.1"/>
    </source>
</evidence>
<evidence type="ECO:0000256" key="8">
    <source>
        <dbReference type="RuleBase" id="RU363032"/>
    </source>
</evidence>
<proteinExistence type="inferred from homology"/>
<name>A0A9D1YAE7_9FIRM</name>
<evidence type="ECO:0000256" key="5">
    <source>
        <dbReference type="ARBA" id="ARBA00022692"/>
    </source>
</evidence>
<sequence>MKNRLPLLAGPYVVWMALFVVIPILMIVFYAFTSASGGFTLENFAGIWNYLPVFLRSFELAFLATLICLLIGYPISCALAREGAQFQRIAMMLIMLPMWMNFLLRTYAWMSILENTGLLNRFFSAIGLFHLINSIFGTDIEYFKMINTSGAVVLGMVYNFLPFMILPIYSVIVKLDHRLIEAARDLGADSATVFRRVTLPLSLPGVLSGITMVFVPAVSTFAISQLLGGGKQMLLGNLIEMQFKGAAYNPYLGSAVALVMMIVVVICMAVMNRFGEGEEQAVVL</sequence>
<keyword evidence="3 8" id="KW-0813">Transport</keyword>
<comment type="subcellular location">
    <subcellularLocation>
        <location evidence="1 8">Cell membrane</location>
        <topology evidence="1 8">Multi-pass membrane protein</topology>
    </subcellularLocation>
</comment>
<evidence type="ECO:0000256" key="7">
    <source>
        <dbReference type="ARBA" id="ARBA00023136"/>
    </source>
</evidence>
<comment type="caution">
    <text evidence="10">The sequence shown here is derived from an EMBL/GenBank/DDBJ whole genome shotgun (WGS) entry which is preliminary data.</text>
</comment>
<dbReference type="AlphaFoldDB" id="A0A9D1YAE7"/>
<dbReference type="PANTHER" id="PTHR42929">
    <property type="entry name" value="INNER MEMBRANE ABC TRANSPORTER PERMEASE PROTEIN YDCU-RELATED-RELATED"/>
    <property type="match status" value="1"/>
</dbReference>
<dbReference type="PANTHER" id="PTHR42929:SF1">
    <property type="entry name" value="INNER MEMBRANE ABC TRANSPORTER PERMEASE PROTEIN YDCU-RELATED"/>
    <property type="match status" value="1"/>
</dbReference>
<dbReference type="EMBL" id="DXDX01000181">
    <property type="protein sequence ID" value="HIY22215.1"/>
    <property type="molecule type" value="Genomic_DNA"/>
</dbReference>
<feature type="transmembrane region" description="Helical" evidence="8">
    <location>
        <begin position="206"/>
        <end position="227"/>
    </location>
</feature>
<feature type="transmembrane region" description="Helical" evidence="8">
    <location>
        <begin position="53"/>
        <end position="77"/>
    </location>
</feature>
<evidence type="ECO:0000256" key="2">
    <source>
        <dbReference type="ARBA" id="ARBA00007069"/>
    </source>
</evidence>
<evidence type="ECO:0000313" key="11">
    <source>
        <dbReference type="Proteomes" id="UP000823868"/>
    </source>
</evidence>
<evidence type="ECO:0000256" key="3">
    <source>
        <dbReference type="ARBA" id="ARBA00022448"/>
    </source>
</evidence>
<evidence type="ECO:0000256" key="4">
    <source>
        <dbReference type="ARBA" id="ARBA00022475"/>
    </source>
</evidence>
<dbReference type="PROSITE" id="PS50928">
    <property type="entry name" value="ABC_TM1"/>
    <property type="match status" value="1"/>
</dbReference>
<dbReference type="InterPro" id="IPR035906">
    <property type="entry name" value="MetI-like_sf"/>
</dbReference>
<dbReference type="SUPFAM" id="SSF161098">
    <property type="entry name" value="MetI-like"/>
    <property type="match status" value="1"/>
</dbReference>
<dbReference type="Pfam" id="PF00528">
    <property type="entry name" value="BPD_transp_1"/>
    <property type="match status" value="1"/>
</dbReference>
<dbReference type="InterPro" id="IPR000515">
    <property type="entry name" value="MetI-like"/>
</dbReference>
<evidence type="ECO:0000256" key="1">
    <source>
        <dbReference type="ARBA" id="ARBA00004651"/>
    </source>
</evidence>
<feature type="transmembrane region" description="Helical" evidence="8">
    <location>
        <begin position="248"/>
        <end position="271"/>
    </location>
</feature>
<reference evidence="10" key="2">
    <citation type="submission" date="2021-04" db="EMBL/GenBank/DDBJ databases">
        <authorList>
            <person name="Gilroy R."/>
        </authorList>
    </citation>
    <scope>NUCLEOTIDE SEQUENCE</scope>
    <source>
        <strain evidence="10">ChiBcec16_6824</strain>
    </source>
</reference>
<keyword evidence="5 8" id="KW-0812">Transmembrane</keyword>